<feature type="domain" description="NADP-dependent oxidoreductase" evidence="7">
    <location>
        <begin position="18"/>
        <end position="283"/>
    </location>
</feature>
<name>A0A507CVL9_9FUNG</name>
<dbReference type="Pfam" id="PF00248">
    <property type="entry name" value="Aldo_ket_red"/>
    <property type="match status" value="1"/>
</dbReference>
<organism evidence="8 10">
    <name type="scientific">Synchytrium endobioticum</name>
    <dbReference type="NCBI Taxonomy" id="286115"/>
    <lineage>
        <taxon>Eukaryota</taxon>
        <taxon>Fungi</taxon>
        <taxon>Fungi incertae sedis</taxon>
        <taxon>Chytridiomycota</taxon>
        <taxon>Chytridiomycota incertae sedis</taxon>
        <taxon>Chytridiomycetes</taxon>
        <taxon>Synchytriales</taxon>
        <taxon>Synchytriaceae</taxon>
        <taxon>Synchytrium</taxon>
    </lineage>
</organism>
<dbReference type="PIRSF" id="PIRSF000097">
    <property type="entry name" value="AKR"/>
    <property type="match status" value="1"/>
</dbReference>
<dbReference type="EMBL" id="QEAN01000206">
    <property type="protein sequence ID" value="TPX43216.1"/>
    <property type="molecule type" value="Genomic_DNA"/>
</dbReference>
<evidence type="ECO:0000256" key="6">
    <source>
        <dbReference type="PIRSR" id="PIRSR000097-3"/>
    </source>
</evidence>
<evidence type="ECO:0000313" key="8">
    <source>
        <dbReference type="EMBL" id="TPX43216.1"/>
    </source>
</evidence>
<proteinExistence type="inferred from homology"/>
<keyword evidence="2" id="KW-0521">NADP</keyword>
<dbReference type="STRING" id="286115.A0A507CVL9"/>
<dbReference type="Proteomes" id="UP000320475">
    <property type="component" value="Unassembled WGS sequence"/>
</dbReference>
<feature type="active site" description="Proton donor" evidence="4">
    <location>
        <position position="51"/>
    </location>
</feature>
<dbReference type="Gene3D" id="3.20.20.100">
    <property type="entry name" value="NADP-dependent oxidoreductase domain"/>
    <property type="match status" value="1"/>
</dbReference>
<evidence type="ECO:0000259" key="7">
    <source>
        <dbReference type="Pfam" id="PF00248"/>
    </source>
</evidence>
<evidence type="ECO:0000256" key="3">
    <source>
        <dbReference type="ARBA" id="ARBA00023002"/>
    </source>
</evidence>
<feature type="binding site" evidence="5">
    <location>
        <position position="109"/>
    </location>
    <ligand>
        <name>substrate</name>
    </ligand>
</feature>
<comment type="caution">
    <text evidence="8">The sequence shown here is derived from an EMBL/GenBank/DDBJ whole genome shotgun (WGS) entry which is preliminary data.</text>
</comment>
<dbReference type="SUPFAM" id="SSF51430">
    <property type="entry name" value="NAD(P)-linked oxidoreductase"/>
    <property type="match status" value="1"/>
</dbReference>
<dbReference type="PANTHER" id="PTHR11732">
    <property type="entry name" value="ALDO/KETO REDUCTASE"/>
    <property type="match status" value="1"/>
</dbReference>
<protein>
    <recommendedName>
        <fullName evidence="7">NADP-dependent oxidoreductase domain-containing protein</fullName>
    </recommendedName>
</protein>
<sequence length="312" mass="35683">MAMNRTFTLSNKKTIPAVGLGTWQAQPDQVRNAVLAALDIGYRHLDCAEVYANENEIGLAIEESAIPRQELWITSKLWNNKHAPKNVEPACRQTLKALRTHYLDLYLIHWPVAFKLDEKTGETAVDRDGNVIYDESVTLEDTWKALEKLVDAGLVRAIGVSNFTISKIQQILKIARIKPVMNQVELHPYLPQNELKEFCERNEILLTAYAPFGSGKEPSLFEDQVLKKVAEKYKKTVPQVLVSWAVQRGTIVIPKSVNPERLQANFQDFEMDKEDMDEINNISKTTRHRFFATTEWKQWGCPDVFGERTLVN</sequence>
<accession>A0A507CVL9</accession>
<dbReference type="AlphaFoldDB" id="A0A507CVL9"/>
<gene>
    <name evidence="9" type="ORF">SeLEV6574_g03523</name>
    <name evidence="8" type="ORF">SeMB42_g04806</name>
</gene>
<dbReference type="VEuPathDB" id="FungiDB:SeMB42_g04806"/>
<dbReference type="OrthoDB" id="416253at2759"/>
<dbReference type="InterPro" id="IPR023210">
    <property type="entry name" value="NADP_OxRdtase_dom"/>
</dbReference>
<evidence type="ECO:0000313" key="10">
    <source>
        <dbReference type="Proteomes" id="UP000317494"/>
    </source>
</evidence>
<keyword evidence="10" id="KW-1185">Reference proteome</keyword>
<dbReference type="Proteomes" id="UP000317494">
    <property type="component" value="Unassembled WGS sequence"/>
</dbReference>
<keyword evidence="3" id="KW-0560">Oxidoreductase</keyword>
<dbReference type="PROSITE" id="PS00062">
    <property type="entry name" value="ALDOKETO_REDUCTASE_2"/>
    <property type="match status" value="1"/>
</dbReference>
<dbReference type="InterPro" id="IPR020471">
    <property type="entry name" value="AKR"/>
</dbReference>
<evidence type="ECO:0000256" key="2">
    <source>
        <dbReference type="ARBA" id="ARBA00022857"/>
    </source>
</evidence>
<evidence type="ECO:0000256" key="5">
    <source>
        <dbReference type="PIRSR" id="PIRSR000097-2"/>
    </source>
</evidence>
<dbReference type="FunFam" id="3.20.20.100:FF:000006">
    <property type="entry name" value="Aldo-keto reductase family 1 member A1"/>
    <property type="match status" value="1"/>
</dbReference>
<evidence type="ECO:0000313" key="11">
    <source>
        <dbReference type="Proteomes" id="UP000320475"/>
    </source>
</evidence>
<feature type="site" description="Lowers pKa of active site Tyr" evidence="6">
    <location>
        <position position="76"/>
    </location>
</feature>
<dbReference type="InterPro" id="IPR018170">
    <property type="entry name" value="Aldo/ket_reductase_CS"/>
</dbReference>
<dbReference type="GO" id="GO:0016491">
    <property type="term" value="F:oxidoreductase activity"/>
    <property type="evidence" value="ECO:0007669"/>
    <property type="project" value="UniProtKB-KW"/>
</dbReference>
<comment type="similarity">
    <text evidence="1">Belongs to the aldo/keto reductase family.</text>
</comment>
<dbReference type="InterPro" id="IPR036812">
    <property type="entry name" value="NAD(P)_OxRdtase_dom_sf"/>
</dbReference>
<evidence type="ECO:0000313" key="9">
    <source>
        <dbReference type="EMBL" id="TPX45965.1"/>
    </source>
</evidence>
<dbReference type="PROSITE" id="PS00798">
    <property type="entry name" value="ALDOKETO_REDUCTASE_1"/>
    <property type="match status" value="1"/>
</dbReference>
<dbReference type="PRINTS" id="PR00069">
    <property type="entry name" value="ALDKETRDTASE"/>
</dbReference>
<reference evidence="10 11" key="1">
    <citation type="journal article" date="2019" name="Sci. Rep.">
        <title>Comparative genomics of chytrid fungi reveal insights into the obligate biotrophic and pathogenic lifestyle of Synchytrium endobioticum.</title>
        <authorList>
            <person name="van de Vossenberg B.T.L.H."/>
            <person name="Warris S."/>
            <person name="Nguyen H.D.T."/>
            <person name="van Gent-Pelzer M.P.E."/>
            <person name="Joly D.L."/>
            <person name="van de Geest H.C."/>
            <person name="Bonants P.J.M."/>
            <person name="Smith D.S."/>
            <person name="Levesque C.A."/>
            <person name="van der Lee T.A.J."/>
        </authorList>
    </citation>
    <scope>NUCLEOTIDE SEQUENCE [LARGE SCALE GENOMIC DNA]</scope>
    <source>
        <strain evidence="9 11">LEV6574</strain>
        <strain evidence="8 10">MB42</strain>
    </source>
</reference>
<dbReference type="EMBL" id="QEAM01000120">
    <property type="protein sequence ID" value="TPX45965.1"/>
    <property type="molecule type" value="Genomic_DNA"/>
</dbReference>
<evidence type="ECO:0000256" key="4">
    <source>
        <dbReference type="PIRSR" id="PIRSR000097-1"/>
    </source>
</evidence>
<evidence type="ECO:0000256" key="1">
    <source>
        <dbReference type="ARBA" id="ARBA00007905"/>
    </source>
</evidence>